<proteinExistence type="predicted"/>
<dbReference type="AlphaFoldDB" id="W7TL34"/>
<accession>W7TL34</accession>
<name>W7TL34_9STRA</name>
<reference evidence="2 3" key="1">
    <citation type="journal article" date="2014" name="Mol. Plant">
        <title>Chromosome Scale Genome Assembly and Transcriptome Profiling of Nannochloropsis gaditana in Nitrogen Depletion.</title>
        <authorList>
            <person name="Corteggiani Carpinelli E."/>
            <person name="Telatin A."/>
            <person name="Vitulo N."/>
            <person name="Forcato C."/>
            <person name="D'Angelo M."/>
            <person name="Schiavon R."/>
            <person name="Vezzi A."/>
            <person name="Giacometti G.M."/>
            <person name="Morosinotto T."/>
            <person name="Valle G."/>
        </authorList>
    </citation>
    <scope>NUCLEOTIDE SEQUENCE [LARGE SCALE GENOMIC DNA]</scope>
    <source>
        <strain evidence="2 3">B-31</strain>
    </source>
</reference>
<comment type="caution">
    <text evidence="2">The sequence shown here is derived from an EMBL/GenBank/DDBJ whole genome shotgun (WGS) entry which is preliminary data.</text>
</comment>
<keyword evidence="3" id="KW-1185">Reference proteome</keyword>
<feature type="region of interest" description="Disordered" evidence="1">
    <location>
        <begin position="1"/>
        <end position="27"/>
    </location>
</feature>
<dbReference type="EMBL" id="AZIL01000395">
    <property type="protein sequence ID" value="EWM27810.1"/>
    <property type="molecule type" value="Genomic_DNA"/>
</dbReference>
<evidence type="ECO:0000313" key="2">
    <source>
        <dbReference type="EMBL" id="EWM27810.1"/>
    </source>
</evidence>
<evidence type="ECO:0000313" key="3">
    <source>
        <dbReference type="Proteomes" id="UP000019335"/>
    </source>
</evidence>
<dbReference type="Proteomes" id="UP000019335">
    <property type="component" value="Chromosome 6"/>
</dbReference>
<organism evidence="2 3">
    <name type="scientific">Nannochloropsis gaditana</name>
    <dbReference type="NCBI Taxonomy" id="72520"/>
    <lineage>
        <taxon>Eukaryota</taxon>
        <taxon>Sar</taxon>
        <taxon>Stramenopiles</taxon>
        <taxon>Ochrophyta</taxon>
        <taxon>Eustigmatophyceae</taxon>
        <taxon>Eustigmatales</taxon>
        <taxon>Monodopsidaceae</taxon>
        <taxon>Nannochloropsis</taxon>
    </lineage>
</organism>
<evidence type="ECO:0000256" key="1">
    <source>
        <dbReference type="SAM" id="MobiDB-lite"/>
    </source>
</evidence>
<protein>
    <submittedName>
        <fullName evidence="2">Uncharacterized protein</fullName>
    </submittedName>
</protein>
<gene>
    <name evidence="2" type="ORF">Naga_101609g2</name>
</gene>
<sequence>MRPGRGGPFPRLPVGLQQHQEQGAEARHRPACLRHVLPVPRGTRASSPSLLPSLGPSLVSSLFPLPLSLLRPTSFLIRSLAPSLPSSLRFSLQGCVVAWVCLNQIAASDLDVTFPDADFYFGKGWFGMTVSSAIAFFAFCGTAHASRKERAAERAALRKNSLAAGEEDGAYSYDEGEEEYKMDGMQAVVTNPKASVYLRGVNCKASWQEKYPGTHTYINWEIAMEGGKERRREVGKEGGRNKVHGACLKFSKEGAADIVEEARSKIFRISFIYTVPILSV</sequence>